<feature type="compositionally biased region" description="Basic and acidic residues" evidence="6">
    <location>
        <begin position="8"/>
        <end position="27"/>
    </location>
</feature>
<protein>
    <submittedName>
        <fullName evidence="8">Caa(3)-type oxidase subunit IV</fullName>
    </submittedName>
</protein>
<evidence type="ECO:0000256" key="1">
    <source>
        <dbReference type="ARBA" id="ARBA00004651"/>
    </source>
</evidence>
<keyword evidence="5 7" id="KW-0472">Membrane</keyword>
<keyword evidence="9" id="KW-1185">Reference proteome</keyword>
<dbReference type="InterPro" id="IPR011743">
    <property type="entry name" value="Caa3_sub_IV"/>
</dbReference>
<evidence type="ECO:0000313" key="9">
    <source>
        <dbReference type="Proteomes" id="UP000094828"/>
    </source>
</evidence>
<evidence type="ECO:0000256" key="2">
    <source>
        <dbReference type="ARBA" id="ARBA00022475"/>
    </source>
</evidence>
<evidence type="ECO:0000256" key="6">
    <source>
        <dbReference type="SAM" id="MobiDB-lite"/>
    </source>
</evidence>
<feature type="region of interest" description="Disordered" evidence="6">
    <location>
        <begin position="1"/>
        <end position="27"/>
    </location>
</feature>
<accession>A0A1C3E6V6</accession>
<dbReference type="RefSeq" id="WP_068850855.1">
    <property type="nucleotide sequence ID" value="NZ_LYDR01000150.1"/>
</dbReference>
<dbReference type="EMBL" id="LYDR01000150">
    <property type="protein sequence ID" value="ODA28976.1"/>
    <property type="molecule type" value="Genomic_DNA"/>
</dbReference>
<dbReference type="NCBIfam" id="TIGR02229">
    <property type="entry name" value="caa3_sub_IV"/>
    <property type="match status" value="1"/>
</dbReference>
<feature type="transmembrane region" description="Helical" evidence="7">
    <location>
        <begin position="46"/>
        <end position="70"/>
    </location>
</feature>
<keyword evidence="4 7" id="KW-1133">Transmembrane helix</keyword>
<proteinExistence type="predicted"/>
<dbReference type="InterPro" id="IPR005171">
    <property type="entry name" value="Cyt_c_oxidase_su4_prok"/>
</dbReference>
<reference evidence="8 9" key="1">
    <citation type="submission" date="2016-05" db="EMBL/GenBank/DDBJ databases">
        <title>Genomic and physiological characterization of Planctopirus sp. isolated from fresh water lake.</title>
        <authorList>
            <person name="Subhash Y."/>
            <person name="Ramana C."/>
        </authorList>
    </citation>
    <scope>NUCLEOTIDE SEQUENCE [LARGE SCALE GENOMIC DNA]</scope>
    <source>
        <strain evidence="8 9">JC280</strain>
    </source>
</reference>
<keyword evidence="2" id="KW-1003">Cell membrane</keyword>
<name>A0A1C3E6V6_9PLAN</name>
<feature type="transmembrane region" description="Helical" evidence="7">
    <location>
        <begin position="103"/>
        <end position="124"/>
    </location>
</feature>
<evidence type="ECO:0000313" key="8">
    <source>
        <dbReference type="EMBL" id="ODA28976.1"/>
    </source>
</evidence>
<evidence type="ECO:0000256" key="3">
    <source>
        <dbReference type="ARBA" id="ARBA00022692"/>
    </source>
</evidence>
<dbReference type="Proteomes" id="UP000094828">
    <property type="component" value="Unassembled WGS sequence"/>
</dbReference>
<comment type="subcellular location">
    <subcellularLocation>
        <location evidence="1">Cell membrane</location>
        <topology evidence="1">Multi-pass membrane protein</topology>
    </subcellularLocation>
</comment>
<comment type="caution">
    <text evidence="8">The sequence shown here is derived from an EMBL/GenBank/DDBJ whole genome shotgun (WGS) entry which is preliminary data.</text>
</comment>
<sequence length="146" mass="15855">MTAATMDHTGHGHDGHSHGGHGHDSHVHDGHGHYPGVPSYSHIMPLWILFAVFASLIALTALTVALSGVALGTAEIFVSMGIATIKALLVAVYFMHMRHDKPLNVLICTFSLVFVALFIGLLVFDSMEYYPNIAARTYVEMLDKAK</sequence>
<evidence type="ECO:0000256" key="7">
    <source>
        <dbReference type="SAM" id="Phobius"/>
    </source>
</evidence>
<evidence type="ECO:0000256" key="5">
    <source>
        <dbReference type="ARBA" id="ARBA00023136"/>
    </source>
</evidence>
<dbReference type="GO" id="GO:0005886">
    <property type="term" value="C:plasma membrane"/>
    <property type="evidence" value="ECO:0007669"/>
    <property type="project" value="UniProtKB-SubCell"/>
</dbReference>
<gene>
    <name evidence="8" type="ORF">A6X21_10845</name>
</gene>
<feature type="transmembrane region" description="Helical" evidence="7">
    <location>
        <begin position="76"/>
        <end position="96"/>
    </location>
</feature>
<dbReference type="AlphaFoldDB" id="A0A1C3E6V6"/>
<keyword evidence="3 7" id="KW-0812">Transmembrane</keyword>
<dbReference type="Pfam" id="PF03626">
    <property type="entry name" value="COX4_pro"/>
    <property type="match status" value="1"/>
</dbReference>
<organism evidence="8 9">
    <name type="scientific">Planctopirus hydrillae</name>
    <dbReference type="NCBI Taxonomy" id="1841610"/>
    <lineage>
        <taxon>Bacteria</taxon>
        <taxon>Pseudomonadati</taxon>
        <taxon>Planctomycetota</taxon>
        <taxon>Planctomycetia</taxon>
        <taxon>Planctomycetales</taxon>
        <taxon>Planctomycetaceae</taxon>
        <taxon>Planctopirus</taxon>
    </lineage>
</organism>
<evidence type="ECO:0000256" key="4">
    <source>
        <dbReference type="ARBA" id="ARBA00022989"/>
    </source>
</evidence>
<dbReference type="OrthoDB" id="282123at2"/>
<dbReference type="STRING" id="1841610.A6X21_10845"/>